<dbReference type="InterPro" id="IPR011009">
    <property type="entry name" value="Kinase-like_dom_sf"/>
</dbReference>
<dbReference type="PANTHER" id="PTHR48016:SF56">
    <property type="entry name" value="MAPKK KINASE"/>
    <property type="match status" value="1"/>
</dbReference>
<dbReference type="Gene3D" id="1.10.510.10">
    <property type="entry name" value="Transferase(Phosphotransferase) domain 1"/>
    <property type="match status" value="1"/>
</dbReference>
<sequence length="602" mass="66830">MESSKKGVTEEPLKEHEAEPDNLESKTPETVGHPAAIKTKTRRPILKRLLPIVETPATQHEAGYEKDGLFFDSLSPELNDILGVHREVKIPHLRMQTTFRAIMTSYVVKEESPMQRRFLDSKSLKWTKVGEGSTCTVWQVSLQSGQFIGIKRIIDERRLLPKYTELKQNAVTLLSLRHTNLMSYLGFGYDTHSVCMCVEFIQGETLHSIINRFGPLRDEKSSHYTRQIVQGLEYLHNKTIAHRNVRAAKVMVTPKDVAKLIDLLSLKIEVSSPAIFPPDVHLSAPETVDPTQVGPGPIDYKKLDIWSLGCTVHEMATSYPPWANSGFKSTFDLLNNIVQGNPIPPLPDSVSTEITSFIFRCLVYDPAKRPGASELLEDAFLAVNSKPTTDERAQEIIDEAMESGSLQQRNVVGLITGLMGSGKTTLLHDLFGLAPPGLYTSTGVAEQSFRGLLHHILRISAGVWRRLSYRDIREVLAFLMQAGMKETDIHFLAACLMRDIEPVEETLDSSSTIAAPASSSTNPTLSVPTASLPQVEKSPSCQKMIPLVKSTAPSHPTEELLLLELVHMIDTGGQPELMEVMPSLIHNANLALVLVNLQVWSQ</sequence>
<organism evidence="7 8">
    <name type="scientific">Geodia barretti</name>
    <name type="common">Barrett's horny sponge</name>
    <dbReference type="NCBI Taxonomy" id="519541"/>
    <lineage>
        <taxon>Eukaryota</taxon>
        <taxon>Metazoa</taxon>
        <taxon>Porifera</taxon>
        <taxon>Demospongiae</taxon>
        <taxon>Heteroscleromorpha</taxon>
        <taxon>Tetractinellida</taxon>
        <taxon>Astrophorina</taxon>
        <taxon>Geodiidae</taxon>
        <taxon>Geodia</taxon>
    </lineage>
</organism>
<evidence type="ECO:0000313" key="7">
    <source>
        <dbReference type="EMBL" id="CAI8024871.1"/>
    </source>
</evidence>
<keyword evidence="2" id="KW-0547">Nucleotide-binding</keyword>
<evidence type="ECO:0000313" key="8">
    <source>
        <dbReference type="Proteomes" id="UP001174909"/>
    </source>
</evidence>
<evidence type="ECO:0000256" key="4">
    <source>
        <dbReference type="ARBA" id="ARBA00022840"/>
    </source>
</evidence>
<dbReference type="Proteomes" id="UP001174909">
    <property type="component" value="Unassembled WGS sequence"/>
</dbReference>
<dbReference type="PANTHER" id="PTHR48016">
    <property type="entry name" value="MAP KINASE KINASE KINASE SSK2-RELATED-RELATED"/>
    <property type="match status" value="1"/>
</dbReference>
<dbReference type="SUPFAM" id="SSF52540">
    <property type="entry name" value="P-loop containing nucleoside triphosphate hydrolases"/>
    <property type="match status" value="1"/>
</dbReference>
<keyword evidence="4" id="KW-0067">ATP-binding</keyword>
<feature type="region of interest" description="Disordered" evidence="5">
    <location>
        <begin position="1"/>
        <end position="37"/>
    </location>
</feature>
<evidence type="ECO:0000256" key="3">
    <source>
        <dbReference type="ARBA" id="ARBA00022777"/>
    </source>
</evidence>
<evidence type="ECO:0000256" key="5">
    <source>
        <dbReference type="SAM" id="MobiDB-lite"/>
    </source>
</evidence>
<evidence type="ECO:0000256" key="1">
    <source>
        <dbReference type="ARBA" id="ARBA00022679"/>
    </source>
</evidence>
<dbReference type="AlphaFoldDB" id="A0AA35SA24"/>
<dbReference type="InterPro" id="IPR000719">
    <property type="entry name" value="Prot_kinase_dom"/>
</dbReference>
<dbReference type="EMBL" id="CASHTH010002102">
    <property type="protein sequence ID" value="CAI8024871.1"/>
    <property type="molecule type" value="Genomic_DNA"/>
</dbReference>
<dbReference type="InterPro" id="IPR050538">
    <property type="entry name" value="MAP_kinase_kinase_kinase"/>
</dbReference>
<feature type="region of interest" description="Disordered" evidence="5">
    <location>
        <begin position="511"/>
        <end position="533"/>
    </location>
</feature>
<evidence type="ECO:0000256" key="2">
    <source>
        <dbReference type="ARBA" id="ARBA00022741"/>
    </source>
</evidence>
<keyword evidence="1" id="KW-0808">Transferase</keyword>
<dbReference type="GO" id="GO:0005524">
    <property type="term" value="F:ATP binding"/>
    <property type="evidence" value="ECO:0007669"/>
    <property type="project" value="UniProtKB-KW"/>
</dbReference>
<feature type="compositionally biased region" description="Low complexity" evidence="5">
    <location>
        <begin position="511"/>
        <end position="526"/>
    </location>
</feature>
<protein>
    <submittedName>
        <fullName evidence="7">Mitogen-activated protein kinase kinase kinase 19</fullName>
    </submittedName>
</protein>
<dbReference type="SUPFAM" id="SSF56112">
    <property type="entry name" value="Protein kinase-like (PK-like)"/>
    <property type="match status" value="1"/>
</dbReference>
<gene>
    <name evidence="7" type="ORF">GBAR_LOCUS14405</name>
</gene>
<proteinExistence type="predicted"/>
<feature type="compositionally biased region" description="Basic and acidic residues" evidence="5">
    <location>
        <begin position="1"/>
        <end position="27"/>
    </location>
</feature>
<keyword evidence="3 7" id="KW-0418">Kinase</keyword>
<accession>A0AA35SA24</accession>
<dbReference type="Pfam" id="PF00069">
    <property type="entry name" value="Pkinase"/>
    <property type="match status" value="1"/>
</dbReference>
<dbReference type="GO" id="GO:0004672">
    <property type="term" value="F:protein kinase activity"/>
    <property type="evidence" value="ECO:0007669"/>
    <property type="project" value="InterPro"/>
</dbReference>
<dbReference type="InterPro" id="IPR027417">
    <property type="entry name" value="P-loop_NTPase"/>
</dbReference>
<reference evidence="7" key="1">
    <citation type="submission" date="2023-03" db="EMBL/GenBank/DDBJ databases">
        <authorList>
            <person name="Steffen K."/>
            <person name="Cardenas P."/>
        </authorList>
    </citation>
    <scope>NUCLEOTIDE SEQUENCE</scope>
</reference>
<evidence type="ECO:0000259" key="6">
    <source>
        <dbReference type="PROSITE" id="PS50011"/>
    </source>
</evidence>
<feature type="domain" description="Protein kinase" evidence="6">
    <location>
        <begin position="123"/>
        <end position="381"/>
    </location>
</feature>
<comment type="caution">
    <text evidence="7">The sequence shown here is derived from an EMBL/GenBank/DDBJ whole genome shotgun (WGS) entry which is preliminary data.</text>
</comment>
<name>A0AA35SA24_GEOBA</name>
<keyword evidence="8" id="KW-1185">Reference proteome</keyword>
<dbReference type="PROSITE" id="PS50011">
    <property type="entry name" value="PROTEIN_KINASE_DOM"/>
    <property type="match status" value="1"/>
</dbReference>